<keyword evidence="2" id="KW-0732">Signal</keyword>
<proteinExistence type="predicted"/>
<accession>A0A3M6T5E3</accession>
<comment type="caution">
    <text evidence="3">The sequence shown here is derived from an EMBL/GenBank/DDBJ whole genome shotgun (WGS) entry which is preliminary data.</text>
</comment>
<evidence type="ECO:0000313" key="3">
    <source>
        <dbReference type="EMBL" id="RMX36529.1"/>
    </source>
</evidence>
<evidence type="ECO:0000256" key="1">
    <source>
        <dbReference type="SAM" id="MobiDB-lite"/>
    </source>
</evidence>
<feature type="signal peptide" evidence="2">
    <location>
        <begin position="1"/>
        <end position="19"/>
    </location>
</feature>
<organism evidence="3 4">
    <name type="scientific">Pocillopora damicornis</name>
    <name type="common">Cauliflower coral</name>
    <name type="synonym">Millepora damicornis</name>
    <dbReference type="NCBI Taxonomy" id="46731"/>
    <lineage>
        <taxon>Eukaryota</taxon>
        <taxon>Metazoa</taxon>
        <taxon>Cnidaria</taxon>
        <taxon>Anthozoa</taxon>
        <taxon>Hexacorallia</taxon>
        <taxon>Scleractinia</taxon>
        <taxon>Astrocoeniina</taxon>
        <taxon>Pocilloporidae</taxon>
        <taxon>Pocillopora</taxon>
    </lineage>
</organism>
<feature type="region of interest" description="Disordered" evidence="1">
    <location>
        <begin position="88"/>
        <end position="142"/>
    </location>
</feature>
<evidence type="ECO:0000313" key="4">
    <source>
        <dbReference type="Proteomes" id="UP000275408"/>
    </source>
</evidence>
<sequence length="166" mass="18580">MKLLILCLLVFTSAGFVFGDEEEIKPNFIDLDENDDQAYEDSPEDFVEDEGDDQYMLDEEDLDEEDDSEPKDPAGFKAIIIFFVLLPDDENDPNSTKPRGGKPVQIGEIKKPGIEEASSGMPELTDKKENQNTKRKEDGNLQDALVDKLGLNFAGESDDPDFVTKK</sequence>
<dbReference type="OrthoDB" id="10454450at2759"/>
<gene>
    <name evidence="3" type="ORF">pdam_00019466</name>
</gene>
<reference evidence="3 4" key="1">
    <citation type="journal article" date="2018" name="Sci. Rep.">
        <title>Comparative analysis of the Pocillopora damicornis genome highlights role of immune system in coral evolution.</title>
        <authorList>
            <person name="Cunning R."/>
            <person name="Bay R.A."/>
            <person name="Gillette P."/>
            <person name="Baker A.C."/>
            <person name="Traylor-Knowles N."/>
        </authorList>
    </citation>
    <scope>NUCLEOTIDE SEQUENCE [LARGE SCALE GENOMIC DNA]</scope>
    <source>
        <strain evidence="3">RSMAS</strain>
        <tissue evidence="3">Whole animal</tissue>
    </source>
</reference>
<dbReference type="EMBL" id="RCHS01004301">
    <property type="protein sequence ID" value="RMX36529.1"/>
    <property type="molecule type" value="Genomic_DNA"/>
</dbReference>
<dbReference type="Proteomes" id="UP000275408">
    <property type="component" value="Unassembled WGS sequence"/>
</dbReference>
<feature type="region of interest" description="Disordered" evidence="1">
    <location>
        <begin position="33"/>
        <end position="53"/>
    </location>
</feature>
<feature type="compositionally biased region" description="Basic and acidic residues" evidence="1">
    <location>
        <begin position="124"/>
        <end position="139"/>
    </location>
</feature>
<feature type="chain" id="PRO_5018303746" evidence="2">
    <location>
        <begin position="20"/>
        <end position="166"/>
    </location>
</feature>
<protein>
    <submittedName>
        <fullName evidence="3">Uncharacterized protein</fullName>
    </submittedName>
</protein>
<dbReference type="AlphaFoldDB" id="A0A3M6T5E3"/>
<name>A0A3M6T5E3_POCDA</name>
<evidence type="ECO:0000256" key="2">
    <source>
        <dbReference type="SAM" id="SignalP"/>
    </source>
</evidence>
<keyword evidence="4" id="KW-1185">Reference proteome</keyword>